<evidence type="ECO:0000256" key="1">
    <source>
        <dbReference type="SAM" id="Phobius"/>
    </source>
</evidence>
<dbReference type="GeneID" id="77730785"/>
<comment type="caution">
    <text evidence="2">The sequence shown here is derived from an EMBL/GenBank/DDBJ whole genome shotgun (WGS) entry which is preliminary data.</text>
</comment>
<name>A0AA38H1B3_9TREE</name>
<sequence length="62" mass="6700">MPLHISGWLDSLLMGFVIAHTFTYWQFIKTDPKHVVALVFSAVAATTAATVIILVLSAGSKL</sequence>
<keyword evidence="1" id="KW-1133">Transmembrane helix</keyword>
<keyword evidence="3" id="KW-1185">Reference proteome</keyword>
<feature type="transmembrane region" description="Helical" evidence="1">
    <location>
        <begin position="7"/>
        <end position="28"/>
    </location>
</feature>
<keyword evidence="1" id="KW-0472">Membrane</keyword>
<organism evidence="2 3">
    <name type="scientific">Dioszegia hungarica</name>
    <dbReference type="NCBI Taxonomy" id="4972"/>
    <lineage>
        <taxon>Eukaryota</taxon>
        <taxon>Fungi</taxon>
        <taxon>Dikarya</taxon>
        <taxon>Basidiomycota</taxon>
        <taxon>Agaricomycotina</taxon>
        <taxon>Tremellomycetes</taxon>
        <taxon>Tremellales</taxon>
        <taxon>Bulleribasidiaceae</taxon>
        <taxon>Dioszegia</taxon>
    </lineage>
</organism>
<dbReference type="EMBL" id="JAKWFO010000016">
    <property type="protein sequence ID" value="KAI9631852.1"/>
    <property type="molecule type" value="Genomic_DNA"/>
</dbReference>
<keyword evidence="1" id="KW-0812">Transmembrane</keyword>
<dbReference type="Proteomes" id="UP001164286">
    <property type="component" value="Unassembled WGS sequence"/>
</dbReference>
<accession>A0AA38H1B3</accession>
<dbReference type="AlphaFoldDB" id="A0AA38H1B3"/>
<dbReference type="RefSeq" id="XP_052941629.1">
    <property type="nucleotide sequence ID" value="XM_053091580.1"/>
</dbReference>
<proteinExistence type="predicted"/>
<gene>
    <name evidence="2" type="ORF">MKK02DRAFT_41482</name>
</gene>
<protein>
    <submittedName>
        <fullName evidence="2">Uncharacterized protein</fullName>
    </submittedName>
</protein>
<feature type="transmembrane region" description="Helical" evidence="1">
    <location>
        <begin position="34"/>
        <end position="56"/>
    </location>
</feature>
<evidence type="ECO:0000313" key="2">
    <source>
        <dbReference type="EMBL" id="KAI9631852.1"/>
    </source>
</evidence>
<reference evidence="2" key="1">
    <citation type="journal article" date="2022" name="G3 (Bethesda)">
        <title>High quality genome of the basidiomycete yeast Dioszegia hungarica PDD-24b-2 isolated from cloud water.</title>
        <authorList>
            <person name="Jarrige D."/>
            <person name="Haridas S."/>
            <person name="Bleykasten-Grosshans C."/>
            <person name="Joly M."/>
            <person name="Nadalig T."/>
            <person name="Sancelme M."/>
            <person name="Vuilleumier S."/>
            <person name="Grigoriev I.V."/>
            <person name="Amato P."/>
            <person name="Bringel F."/>
        </authorList>
    </citation>
    <scope>NUCLEOTIDE SEQUENCE</scope>
    <source>
        <strain evidence="2">PDD-24b-2</strain>
    </source>
</reference>
<evidence type="ECO:0000313" key="3">
    <source>
        <dbReference type="Proteomes" id="UP001164286"/>
    </source>
</evidence>